<dbReference type="Gene3D" id="3.40.630.10">
    <property type="entry name" value="Zn peptidases"/>
    <property type="match status" value="1"/>
</dbReference>
<gene>
    <name evidence="9" type="primary">ypdE</name>
    <name evidence="9" type="ORF">KCJAJFAP_01240</name>
</gene>
<feature type="binding site" evidence="8">
    <location>
        <position position="203"/>
    </location>
    <ligand>
        <name>Zn(2+)</name>
        <dbReference type="ChEBI" id="CHEBI:29105"/>
        <label>2</label>
    </ligand>
</feature>
<dbReference type="SUPFAM" id="SSF53187">
    <property type="entry name" value="Zn-dependent exopeptidases"/>
    <property type="match status" value="1"/>
</dbReference>
<evidence type="ECO:0000256" key="5">
    <source>
        <dbReference type="ARBA" id="ARBA00022801"/>
    </source>
</evidence>
<feature type="binding site" evidence="8">
    <location>
        <position position="225"/>
    </location>
    <ligand>
        <name>Zn(2+)</name>
        <dbReference type="ChEBI" id="CHEBI:29105"/>
        <label>1</label>
    </ligand>
</feature>
<comment type="similarity">
    <text evidence="1 6">Belongs to the peptidase M42 family.</text>
</comment>
<dbReference type="InterPro" id="IPR023367">
    <property type="entry name" value="Peptidase_M42_dom2"/>
</dbReference>
<dbReference type="Proteomes" id="UP000361836">
    <property type="component" value="Unassembled WGS sequence"/>
</dbReference>
<protein>
    <submittedName>
        <fullName evidence="9">Aminopeptidase YpdE</fullName>
        <ecNumber evidence="9">3.4.11.-</ecNumber>
    </submittedName>
</protein>
<dbReference type="PANTHER" id="PTHR32481">
    <property type="entry name" value="AMINOPEPTIDASE"/>
    <property type="match status" value="1"/>
</dbReference>
<dbReference type="PANTHER" id="PTHR32481:SF0">
    <property type="entry name" value="AMINOPEPTIDASE YPDE-RELATED"/>
    <property type="match status" value="1"/>
</dbReference>
<evidence type="ECO:0000256" key="3">
    <source>
        <dbReference type="ARBA" id="ARBA00022670"/>
    </source>
</evidence>
<dbReference type="PIRSF" id="PIRSF001123">
    <property type="entry name" value="PepA_GA"/>
    <property type="match status" value="1"/>
</dbReference>
<evidence type="ECO:0000256" key="1">
    <source>
        <dbReference type="ARBA" id="ARBA00006272"/>
    </source>
</evidence>
<dbReference type="SUPFAM" id="SSF101821">
    <property type="entry name" value="Aminopeptidase/glucanase lid domain"/>
    <property type="match status" value="1"/>
</dbReference>
<keyword evidence="3" id="KW-0645">Protease</keyword>
<proteinExistence type="inferred from homology"/>
<feature type="binding site" evidence="8">
    <location>
        <position position="170"/>
    </location>
    <ligand>
        <name>Zn(2+)</name>
        <dbReference type="ChEBI" id="CHEBI:29105"/>
        <label>1</label>
    </ligand>
</feature>
<name>A0A5K1JF11_9ACTN</name>
<dbReference type="EC" id="3.4.11.-" evidence="9"/>
<keyword evidence="10" id="KW-1185">Reference proteome</keyword>
<keyword evidence="5 9" id="KW-0378">Hydrolase</keyword>
<organism evidence="9 10">
    <name type="scientific">Collinsella aerofaciens</name>
    <dbReference type="NCBI Taxonomy" id="74426"/>
    <lineage>
        <taxon>Bacteria</taxon>
        <taxon>Bacillati</taxon>
        <taxon>Actinomycetota</taxon>
        <taxon>Coriobacteriia</taxon>
        <taxon>Coriobacteriales</taxon>
        <taxon>Coriobacteriaceae</taxon>
        <taxon>Collinsella</taxon>
    </lineage>
</organism>
<dbReference type="InterPro" id="IPR051464">
    <property type="entry name" value="Peptidase_M42_aminopept"/>
</dbReference>
<evidence type="ECO:0000256" key="7">
    <source>
        <dbReference type="PIRSR" id="PIRSR001123-1"/>
    </source>
</evidence>
<evidence type="ECO:0000313" key="9">
    <source>
        <dbReference type="EMBL" id="VWM03071.1"/>
    </source>
</evidence>
<feature type="binding site" evidence="8">
    <location>
        <position position="64"/>
    </location>
    <ligand>
        <name>Zn(2+)</name>
        <dbReference type="ChEBI" id="CHEBI:29105"/>
        <label>1</label>
    </ligand>
</feature>
<comment type="cofactor">
    <cofactor evidence="8">
        <name>a divalent metal cation</name>
        <dbReference type="ChEBI" id="CHEBI:60240"/>
    </cofactor>
    <text evidence="8">Binds 2 divalent metal cations per subunit.</text>
</comment>
<evidence type="ECO:0000256" key="2">
    <source>
        <dbReference type="ARBA" id="ARBA00022438"/>
    </source>
</evidence>
<feature type="binding site" evidence="8">
    <location>
        <position position="311"/>
    </location>
    <ligand>
        <name>Zn(2+)</name>
        <dbReference type="ChEBI" id="CHEBI:29105"/>
        <label>2</label>
    </ligand>
</feature>
<dbReference type="EMBL" id="CABWIE010000036">
    <property type="protein sequence ID" value="VWM03071.1"/>
    <property type="molecule type" value="Genomic_DNA"/>
</dbReference>
<keyword evidence="4 8" id="KW-0479">Metal-binding</keyword>
<accession>A0A5K1JF11</accession>
<dbReference type="GO" id="GO:0004177">
    <property type="term" value="F:aminopeptidase activity"/>
    <property type="evidence" value="ECO:0007669"/>
    <property type="project" value="UniProtKB-UniRule"/>
</dbReference>
<dbReference type="GO" id="GO:0006508">
    <property type="term" value="P:proteolysis"/>
    <property type="evidence" value="ECO:0007669"/>
    <property type="project" value="UniProtKB-KW"/>
</dbReference>
<dbReference type="AlphaFoldDB" id="A0A5K1JF11"/>
<evidence type="ECO:0000313" key="10">
    <source>
        <dbReference type="Proteomes" id="UP000361836"/>
    </source>
</evidence>
<dbReference type="Pfam" id="PF05343">
    <property type="entry name" value="Peptidase_M42"/>
    <property type="match status" value="1"/>
</dbReference>
<dbReference type="Gene3D" id="2.40.30.40">
    <property type="entry name" value="Peptidase M42, domain 2"/>
    <property type="match status" value="1"/>
</dbReference>
<feature type="binding site" evidence="8">
    <location>
        <position position="170"/>
    </location>
    <ligand>
        <name>Zn(2+)</name>
        <dbReference type="ChEBI" id="CHEBI:29105"/>
        <label>2</label>
    </ligand>
</feature>
<reference evidence="9 10" key="1">
    <citation type="submission" date="2019-10" db="EMBL/GenBank/DDBJ databases">
        <authorList>
            <person name="Wolf R A."/>
        </authorList>
    </citation>
    <scope>NUCLEOTIDE SEQUENCE [LARGE SCALE GENOMIC DNA]</scope>
    <source>
        <strain evidence="9">Collinsella_aerofaciens_MC2</strain>
    </source>
</reference>
<dbReference type="InterPro" id="IPR008007">
    <property type="entry name" value="Peptidase_M42"/>
</dbReference>
<evidence type="ECO:0000256" key="4">
    <source>
        <dbReference type="ARBA" id="ARBA00022723"/>
    </source>
</evidence>
<evidence type="ECO:0000256" key="8">
    <source>
        <dbReference type="PIRSR" id="PIRSR001123-2"/>
    </source>
</evidence>
<dbReference type="GO" id="GO:0046872">
    <property type="term" value="F:metal ion binding"/>
    <property type="evidence" value="ECO:0007669"/>
    <property type="project" value="UniProtKB-UniRule"/>
</dbReference>
<keyword evidence="2 9" id="KW-0031">Aminopeptidase</keyword>
<evidence type="ECO:0000256" key="6">
    <source>
        <dbReference type="PIRNR" id="PIRNR001123"/>
    </source>
</evidence>
<feature type="active site" description="Proton acceptor" evidence="7">
    <location>
        <position position="202"/>
    </location>
</feature>
<sequence length="348" mass="38000">MNKELMFALSNADAVACRESEVRSIMHEELDNIADAVEYDKLGSIMFKSAGTEENPVRILFTGHMDEAGFMVRYISDIGMVHVIGVGGPRKNSVESQIVRIKTRSGEKVRGVLFAKHDADGTPTDMYIDFGCEKAEEVRELGIEIGDWGTFAAECELKPVGDILLGKAFDDRAGVYVVTEAMKRLANTPHAAELWFVGSSSEEVGCRGAQTAAAHLDADIVIPVDIANPPEFDRGWNNSRKNGHGPMIVHYDRMHVPNEKLLHFIVDTAEKSNIPFQRDLFKGGGTDAGTAHLVGDGKLATVIGVPLRYCHGSWSVMRGADLDAAVDLVCALATSIDRATYEELKSFE</sequence>